<dbReference type="Pfam" id="PF12228">
    <property type="entry name" value="DUF3604"/>
    <property type="match status" value="1"/>
</dbReference>
<comment type="caution">
    <text evidence="1">The sequence shown here is derived from an EMBL/GenBank/DDBJ whole genome shotgun (WGS) entry which is preliminary data.</text>
</comment>
<dbReference type="Proteomes" id="UP001143362">
    <property type="component" value="Unassembled WGS sequence"/>
</dbReference>
<keyword evidence="2" id="KW-1185">Reference proteome</keyword>
<gene>
    <name evidence="1" type="ORF">EYC98_06510</name>
</gene>
<evidence type="ECO:0000313" key="1">
    <source>
        <dbReference type="EMBL" id="MCX2980526.1"/>
    </source>
</evidence>
<proteinExistence type="predicted"/>
<dbReference type="InterPro" id="IPR022028">
    <property type="entry name" value="DUF3604"/>
</dbReference>
<protein>
    <submittedName>
        <fullName evidence="1">DUF3604 domain-containing protein</fullName>
    </submittedName>
</protein>
<reference evidence="1" key="1">
    <citation type="submission" date="2019-02" db="EMBL/GenBank/DDBJ databases">
        <authorList>
            <person name="Li S.-H."/>
        </authorList>
    </citation>
    <scope>NUCLEOTIDE SEQUENCE</scope>
    <source>
        <strain evidence="1">IMCC14734</strain>
    </source>
</reference>
<dbReference type="RefSeq" id="WP_279244503.1">
    <property type="nucleotide sequence ID" value="NZ_SHNN01000001.1"/>
</dbReference>
<name>A0ABT3TE02_9GAMM</name>
<dbReference type="Gene3D" id="3.20.20.140">
    <property type="entry name" value="Metal-dependent hydrolases"/>
    <property type="match status" value="1"/>
</dbReference>
<sequence>MMSEGIKFLLMLTAVQVLLACSRVDDPSLLPAYDASTAAPVPAKQLTEFSSSRNLYWGDLHIHTSYSTDAWTMGVRATPDHAYTFTRGGEIEHAGGYGIQLQRPLDFAAVTDHSEYLGLLRATEPSLPLSQRSFKQRMHSDGKLRNTIAFLRTTLGFSLDNVDSAGWQEFASDAWEQTIAAAERHNNPGRFTTFLAYEWSSMPGDNNLHRNVIYRSTAAPAIPYSSLNSEDPRDLWAELERQRELGMDNFAIPHNGNASNGLMYDSVVYDGGVMNGAYAARRMINEPISEIYQVKGSSETHPQLSPEDTFAGFEIVDTRLSQDLDLSQPKGSYARDALRRGIEMSHSEGFNPYRFGVIGSSDGHNASSPVEEDNFHGKLPLLDGSAATRLRTNSYMPAEIAGGKLWNAAGLAAVWAEENTREALFDAMRRKETYATSGPRIGVRFFGGWNYQPDMLAQPDWIELAEARGVPMGGKLPPAAQADVPGFAVWAIRDPTSGNLDRIQIVKGWVAADGASRETVFDVVWSDGRQLDARGQLPTVGNTVDAEAATFANTIGAAQLSGVWYDRQFDAAEEAFYYARVIEIPTPRWTTYDAKALGIEAPLPNSLQERAVTSAIWYQPAQAAK</sequence>
<organism evidence="1 2">
    <name type="scientific">Candidatus Litorirhabdus singularis</name>
    <dbReference type="NCBI Taxonomy" id="2518993"/>
    <lineage>
        <taxon>Bacteria</taxon>
        <taxon>Pseudomonadati</taxon>
        <taxon>Pseudomonadota</taxon>
        <taxon>Gammaproteobacteria</taxon>
        <taxon>Cellvibrionales</taxon>
        <taxon>Halieaceae</taxon>
        <taxon>Candidatus Litorirhabdus</taxon>
    </lineage>
</organism>
<dbReference type="PROSITE" id="PS51257">
    <property type="entry name" value="PROKAR_LIPOPROTEIN"/>
    <property type="match status" value="1"/>
</dbReference>
<dbReference type="EMBL" id="SHNN01000001">
    <property type="protein sequence ID" value="MCX2980526.1"/>
    <property type="molecule type" value="Genomic_DNA"/>
</dbReference>
<evidence type="ECO:0000313" key="2">
    <source>
        <dbReference type="Proteomes" id="UP001143362"/>
    </source>
</evidence>
<accession>A0ABT3TE02</accession>